<dbReference type="VEuPathDB" id="FungiDB:C8Q69DRAFT_309666"/>
<dbReference type="STRING" id="264951.A0A443HQ20"/>
<dbReference type="PANTHER" id="PTHR34815">
    <property type="entry name" value="LYSINE ACETYLTRANSFERASE"/>
    <property type="match status" value="1"/>
</dbReference>
<dbReference type="SUPFAM" id="SSF55729">
    <property type="entry name" value="Acyl-CoA N-acyltransferases (Nat)"/>
    <property type="match status" value="1"/>
</dbReference>
<evidence type="ECO:0000259" key="1">
    <source>
        <dbReference type="PROSITE" id="PS51186"/>
    </source>
</evidence>
<feature type="domain" description="N-acetyltransferase" evidence="1">
    <location>
        <begin position="15"/>
        <end position="181"/>
    </location>
</feature>
<gene>
    <name evidence="2" type="ORF">C8Q69DRAFT_309666</name>
</gene>
<protein>
    <recommendedName>
        <fullName evidence="1">N-acetyltransferase domain-containing protein</fullName>
    </recommendedName>
</protein>
<sequence length="389" mass="44377">MSSVDALPPADSPDLVLVPATPEERIEAIRLNSTAWKGPLDLQKYIERENHLMSQKLTREGALTCWVLVDSRQPEGQRTILSSCETFKKKALLAYDGKVEDILTHGIGSVYCRPEFRGKGYASRMIQELGKRLETWQLENETRKKSVFSVLFSDIGKSFYAQYGWKPFQSSHISLAPITKDQYNQGVPGTSLPPVRDLVSEDINRCMCSDEVMRKEREHLRRASEKSPGAKVAITPDYDHLVWHWAREEFYVEQLYKKDPPTVKGTGVDDRGVYCAWTRNFGDTPAENVLYILRWTYDEPATAEAEQATAEAMAAVMRRAQLEASEWNMARVDFWNPTPLMQKAATILDPSAEVVHREKSSIASLKWNGAEQGLGDQVEWFWNEKYSWC</sequence>
<dbReference type="Proteomes" id="UP000283841">
    <property type="component" value="Unassembled WGS sequence"/>
</dbReference>
<dbReference type="Gene3D" id="3.40.630.30">
    <property type="match status" value="1"/>
</dbReference>
<keyword evidence="3" id="KW-1185">Reference proteome</keyword>
<dbReference type="RefSeq" id="XP_028483560.1">
    <property type="nucleotide sequence ID" value="XM_028627237.1"/>
</dbReference>
<evidence type="ECO:0000313" key="3">
    <source>
        <dbReference type="Proteomes" id="UP000283841"/>
    </source>
</evidence>
<dbReference type="PROSITE" id="PS51186">
    <property type="entry name" value="GNAT"/>
    <property type="match status" value="1"/>
</dbReference>
<dbReference type="OrthoDB" id="2020070at2759"/>
<dbReference type="GeneID" id="39596514"/>
<dbReference type="InterPro" id="IPR016181">
    <property type="entry name" value="Acyl_CoA_acyltransferase"/>
</dbReference>
<evidence type="ECO:0000313" key="2">
    <source>
        <dbReference type="EMBL" id="RWQ93915.1"/>
    </source>
</evidence>
<dbReference type="AlphaFoldDB" id="A0A443HQ20"/>
<name>A0A443HQ20_BYSSP</name>
<dbReference type="InterPro" id="IPR053013">
    <property type="entry name" value="LAT"/>
</dbReference>
<accession>A0A443HQ20</accession>
<dbReference type="InterPro" id="IPR055100">
    <property type="entry name" value="GNAT_LYC1-like"/>
</dbReference>
<organism evidence="2 3">
    <name type="scientific">Byssochlamys spectabilis</name>
    <name type="common">Paecilomyces variotii</name>
    <dbReference type="NCBI Taxonomy" id="264951"/>
    <lineage>
        <taxon>Eukaryota</taxon>
        <taxon>Fungi</taxon>
        <taxon>Dikarya</taxon>
        <taxon>Ascomycota</taxon>
        <taxon>Pezizomycotina</taxon>
        <taxon>Eurotiomycetes</taxon>
        <taxon>Eurotiomycetidae</taxon>
        <taxon>Eurotiales</taxon>
        <taxon>Thermoascaceae</taxon>
        <taxon>Paecilomyces</taxon>
    </lineage>
</organism>
<dbReference type="CDD" id="cd04301">
    <property type="entry name" value="NAT_SF"/>
    <property type="match status" value="1"/>
</dbReference>
<reference evidence="2 3" key="1">
    <citation type="journal article" date="2018" name="Front. Microbiol.">
        <title>Genomic and genetic insights into a cosmopolitan fungus, Paecilomyces variotii (Eurotiales).</title>
        <authorList>
            <person name="Urquhart A.S."/>
            <person name="Mondo S.J."/>
            <person name="Makela M.R."/>
            <person name="Hane J.K."/>
            <person name="Wiebenga A."/>
            <person name="He G."/>
            <person name="Mihaltcheva S."/>
            <person name="Pangilinan J."/>
            <person name="Lipzen A."/>
            <person name="Barry K."/>
            <person name="de Vries R.P."/>
            <person name="Grigoriev I.V."/>
            <person name="Idnurm A."/>
        </authorList>
    </citation>
    <scope>NUCLEOTIDE SEQUENCE [LARGE SCALE GENOMIC DNA]</scope>
    <source>
        <strain evidence="2 3">CBS 101075</strain>
    </source>
</reference>
<dbReference type="EMBL" id="RCNU01000008">
    <property type="protein sequence ID" value="RWQ93915.1"/>
    <property type="molecule type" value="Genomic_DNA"/>
</dbReference>
<dbReference type="GO" id="GO:0016747">
    <property type="term" value="F:acyltransferase activity, transferring groups other than amino-acyl groups"/>
    <property type="evidence" value="ECO:0007669"/>
    <property type="project" value="InterPro"/>
</dbReference>
<dbReference type="Pfam" id="PF22998">
    <property type="entry name" value="GNAT_LYC1-like"/>
    <property type="match status" value="1"/>
</dbReference>
<dbReference type="PANTHER" id="PTHR34815:SF4">
    <property type="entry name" value="N-ACETYLTRANSFERASE DOMAIN-CONTAINING PROTEIN"/>
    <property type="match status" value="1"/>
</dbReference>
<dbReference type="InterPro" id="IPR000182">
    <property type="entry name" value="GNAT_dom"/>
</dbReference>
<proteinExistence type="predicted"/>
<comment type="caution">
    <text evidence="2">The sequence shown here is derived from an EMBL/GenBank/DDBJ whole genome shotgun (WGS) entry which is preliminary data.</text>
</comment>